<evidence type="ECO:0000256" key="2">
    <source>
        <dbReference type="ARBA" id="ARBA00022525"/>
    </source>
</evidence>
<comment type="subunit">
    <text evidence="9">Homopentamer. Pentaxin (or pentraxin) have a discoid arrangement of 5 non-covalently bound subunits.</text>
</comment>
<dbReference type="AlphaFoldDB" id="A0A3Q2EJZ1"/>
<dbReference type="SMART" id="SM00159">
    <property type="entry name" value="PTX"/>
    <property type="match status" value="1"/>
</dbReference>
<organism evidence="12 13">
    <name type="scientific">Cyprinodon variegatus</name>
    <name type="common">Sheepshead minnow</name>
    <dbReference type="NCBI Taxonomy" id="28743"/>
    <lineage>
        <taxon>Eukaryota</taxon>
        <taxon>Metazoa</taxon>
        <taxon>Chordata</taxon>
        <taxon>Craniata</taxon>
        <taxon>Vertebrata</taxon>
        <taxon>Euteleostomi</taxon>
        <taxon>Actinopterygii</taxon>
        <taxon>Neopterygii</taxon>
        <taxon>Teleostei</taxon>
        <taxon>Neoteleostei</taxon>
        <taxon>Acanthomorphata</taxon>
        <taxon>Ovalentaria</taxon>
        <taxon>Atherinomorphae</taxon>
        <taxon>Cyprinodontiformes</taxon>
        <taxon>Cyprinodontidae</taxon>
        <taxon>Cyprinodon</taxon>
    </lineage>
</organism>
<accession>A0A3Q2EJZ1</accession>
<sequence length="221" mass="24710">MPALLLFVMLTACAARPQDLSGKMFTFPEETNTARVMLNTSTENLDAVTVCLRSFTDLCRLHSLFSLATPSTNNGFWIAKDTADTLSLFVDNNVQYYTGPGNEANMWHSVCSTWDSESGLGQMWLDGKASPRKFHGGSPIRRPIVILGQEQESYGGSFDIKKSFTGMMSDVHMWDYVLSPCAIQNYVDDLNFTPGNVLNWRALTFDITGRVLIENKQLMCH</sequence>
<dbReference type="InterPro" id="IPR013320">
    <property type="entry name" value="ConA-like_dom_sf"/>
</dbReference>
<dbReference type="GeneTree" id="ENSGT01100000263515"/>
<dbReference type="Proteomes" id="UP000265020">
    <property type="component" value="Unassembled WGS sequence"/>
</dbReference>
<comment type="cofactor">
    <cofactor evidence="9">
        <name>Ca(2+)</name>
        <dbReference type="ChEBI" id="CHEBI:29108"/>
    </cofactor>
    <text evidence="9">Binds 2 calcium ions per subunit.</text>
</comment>
<evidence type="ECO:0000313" key="13">
    <source>
        <dbReference type="Proteomes" id="UP000265020"/>
    </source>
</evidence>
<evidence type="ECO:0000256" key="7">
    <source>
        <dbReference type="ARBA" id="ARBA00038102"/>
    </source>
</evidence>
<dbReference type="PANTHER" id="PTHR45869">
    <property type="entry name" value="C-REACTIVE PROTEIN-RELATED"/>
    <property type="match status" value="1"/>
</dbReference>
<comment type="similarity">
    <text evidence="7 9">Belongs to the pentraxin family.</text>
</comment>
<dbReference type="PROSITE" id="PS51828">
    <property type="entry name" value="PTX_2"/>
    <property type="match status" value="1"/>
</dbReference>
<keyword evidence="13" id="KW-1185">Reference proteome</keyword>
<dbReference type="GO" id="GO:0005576">
    <property type="term" value="C:extracellular region"/>
    <property type="evidence" value="ECO:0007669"/>
    <property type="project" value="UniProtKB-SubCell"/>
</dbReference>
<feature type="signal peptide" evidence="10">
    <location>
        <begin position="1"/>
        <end position="15"/>
    </location>
</feature>
<dbReference type="STRING" id="28743.ENSCVAP00000032712"/>
<dbReference type="InterPro" id="IPR051005">
    <property type="entry name" value="Pentraxin_domain"/>
</dbReference>
<dbReference type="Ensembl" id="ENSCVAT00000028791.1">
    <property type="protein sequence ID" value="ENSCVAP00000032712.1"/>
    <property type="gene ID" value="ENSCVAG00000022988.1"/>
</dbReference>
<evidence type="ECO:0000256" key="1">
    <source>
        <dbReference type="ARBA" id="ARBA00004613"/>
    </source>
</evidence>
<dbReference type="Gene3D" id="2.60.120.200">
    <property type="match status" value="1"/>
</dbReference>
<keyword evidence="6" id="KW-1015">Disulfide bond</keyword>
<dbReference type="GeneID" id="107089536"/>
<evidence type="ECO:0000313" key="12">
    <source>
        <dbReference type="Ensembl" id="ENSCVAP00000032712.1"/>
    </source>
</evidence>
<dbReference type="SUPFAM" id="SSF49899">
    <property type="entry name" value="Concanavalin A-like lectins/glucanases"/>
    <property type="match status" value="1"/>
</dbReference>
<keyword evidence="2" id="KW-0964">Secreted</keyword>
<dbReference type="Pfam" id="PF00354">
    <property type="entry name" value="Pentaxin"/>
    <property type="match status" value="1"/>
</dbReference>
<keyword evidence="5 9" id="KW-0106">Calcium</keyword>
<comment type="caution">
    <text evidence="8">Lacks conserved residue(s) required for the propagation of feature annotation.</text>
</comment>
<dbReference type="RefSeq" id="XP_015237872.1">
    <property type="nucleotide sequence ID" value="XM_015382386.1"/>
</dbReference>
<evidence type="ECO:0000256" key="6">
    <source>
        <dbReference type="ARBA" id="ARBA00023157"/>
    </source>
</evidence>
<keyword evidence="3 9" id="KW-0479">Metal-binding</keyword>
<feature type="domain" description="Pentraxin (PTX)" evidence="11">
    <location>
        <begin position="21"/>
        <end position="220"/>
    </location>
</feature>
<dbReference type="PANTHER" id="PTHR45869:SF7">
    <property type="entry name" value="C-REACTIVE PROTEIN"/>
    <property type="match status" value="1"/>
</dbReference>
<reference evidence="12" key="1">
    <citation type="submission" date="2025-08" db="UniProtKB">
        <authorList>
            <consortium name="Ensembl"/>
        </authorList>
    </citation>
    <scope>IDENTIFICATION</scope>
</reference>
<evidence type="ECO:0000256" key="8">
    <source>
        <dbReference type="PROSITE-ProRule" id="PRU01172"/>
    </source>
</evidence>
<dbReference type="OrthoDB" id="547680at2759"/>
<feature type="chain" id="PRO_5018621346" description="Pentraxin family member" evidence="10">
    <location>
        <begin position="16"/>
        <end position="221"/>
    </location>
</feature>
<dbReference type="KEGG" id="cvg:107089536"/>
<evidence type="ECO:0000256" key="4">
    <source>
        <dbReference type="ARBA" id="ARBA00022729"/>
    </source>
</evidence>
<evidence type="ECO:0000259" key="11">
    <source>
        <dbReference type="PROSITE" id="PS51828"/>
    </source>
</evidence>
<reference evidence="12" key="2">
    <citation type="submission" date="2025-09" db="UniProtKB">
        <authorList>
            <consortium name="Ensembl"/>
        </authorList>
    </citation>
    <scope>IDENTIFICATION</scope>
</reference>
<keyword evidence="4 10" id="KW-0732">Signal</keyword>
<dbReference type="InterPro" id="IPR001759">
    <property type="entry name" value="PTX_dom"/>
</dbReference>
<evidence type="ECO:0000256" key="5">
    <source>
        <dbReference type="ARBA" id="ARBA00022837"/>
    </source>
</evidence>
<proteinExistence type="inferred from homology"/>
<name>A0A3Q2EJZ1_CYPVA</name>
<evidence type="ECO:0000256" key="3">
    <source>
        <dbReference type="ARBA" id="ARBA00022723"/>
    </source>
</evidence>
<evidence type="ECO:0000256" key="10">
    <source>
        <dbReference type="SAM" id="SignalP"/>
    </source>
</evidence>
<protein>
    <recommendedName>
        <fullName evidence="9">Pentraxin family member</fullName>
    </recommendedName>
</protein>
<dbReference type="OMA" id="MEKLLWC"/>
<dbReference type="PRINTS" id="PR00895">
    <property type="entry name" value="PENTAXIN"/>
</dbReference>
<comment type="subcellular location">
    <subcellularLocation>
        <location evidence="1 9">Secreted</location>
    </subcellularLocation>
</comment>
<dbReference type="GO" id="GO:0046872">
    <property type="term" value="F:metal ion binding"/>
    <property type="evidence" value="ECO:0007669"/>
    <property type="project" value="UniProtKB-KW"/>
</dbReference>
<evidence type="ECO:0000256" key="9">
    <source>
        <dbReference type="RuleBase" id="RU362112"/>
    </source>
</evidence>